<evidence type="ECO:0000313" key="4">
    <source>
        <dbReference type="Proteomes" id="UP000500767"/>
    </source>
</evidence>
<evidence type="ECO:0000313" key="3">
    <source>
        <dbReference type="EMBL" id="QKE89982.1"/>
    </source>
</evidence>
<protein>
    <submittedName>
        <fullName evidence="3">Glycoside hydrolase family 15 protein</fullName>
    </submittedName>
</protein>
<keyword evidence="3" id="KW-0378">Hydrolase</keyword>
<dbReference type="InterPro" id="IPR045582">
    <property type="entry name" value="Trehalase-like_N"/>
</dbReference>
<dbReference type="GO" id="GO:0005975">
    <property type="term" value="P:carbohydrate metabolic process"/>
    <property type="evidence" value="ECO:0007669"/>
    <property type="project" value="InterPro"/>
</dbReference>
<name>A0A6M8HNS1_9PROT</name>
<reference evidence="3 4" key="1">
    <citation type="journal article" date="2014" name="World J. Microbiol. Biotechnol.">
        <title>Biodiversity and physiological characteristics of Antarctic and Arctic lichens-associated bacteria.</title>
        <authorList>
            <person name="Lee Y.M."/>
            <person name="Kim E.H."/>
            <person name="Lee H.K."/>
            <person name="Hong S.G."/>
        </authorList>
    </citation>
    <scope>NUCLEOTIDE SEQUENCE [LARGE SCALE GENOMIC DNA]</scope>
    <source>
        <strain evidence="3 4">PAMC 26569</strain>
    </source>
</reference>
<dbReference type="AlphaFoldDB" id="A0A6M8HNS1"/>
<dbReference type="RefSeq" id="WP_171835047.1">
    <property type="nucleotide sequence ID" value="NZ_CP053708.1"/>
</dbReference>
<organism evidence="3 4">
    <name type="scientific">Lichenicola cladoniae</name>
    <dbReference type="NCBI Taxonomy" id="1484109"/>
    <lineage>
        <taxon>Bacteria</taxon>
        <taxon>Pseudomonadati</taxon>
        <taxon>Pseudomonadota</taxon>
        <taxon>Alphaproteobacteria</taxon>
        <taxon>Acetobacterales</taxon>
        <taxon>Acetobacteraceae</taxon>
        <taxon>Lichenicola</taxon>
    </lineage>
</organism>
<evidence type="ECO:0000259" key="1">
    <source>
        <dbReference type="Pfam" id="PF00723"/>
    </source>
</evidence>
<keyword evidence="4" id="KW-1185">Reference proteome</keyword>
<accession>A0A6M8HNS1</accession>
<dbReference type="PANTHER" id="PTHR31616:SF0">
    <property type="entry name" value="GLUCAN 1,4-ALPHA-GLUCOSIDASE"/>
    <property type="match status" value="1"/>
</dbReference>
<dbReference type="GO" id="GO:0004553">
    <property type="term" value="F:hydrolase activity, hydrolyzing O-glycosyl compounds"/>
    <property type="evidence" value="ECO:0007669"/>
    <property type="project" value="TreeGrafter"/>
</dbReference>
<dbReference type="InterPro" id="IPR012341">
    <property type="entry name" value="6hp_glycosidase-like_sf"/>
</dbReference>
<dbReference type="Proteomes" id="UP000500767">
    <property type="component" value="Chromosome"/>
</dbReference>
<dbReference type="InterPro" id="IPR011613">
    <property type="entry name" value="GH15-like"/>
</dbReference>
<dbReference type="Pfam" id="PF00723">
    <property type="entry name" value="Glyco_hydro_15"/>
    <property type="match status" value="1"/>
</dbReference>
<feature type="domain" description="Trehalase-like N-terminal" evidence="2">
    <location>
        <begin position="5"/>
        <end position="155"/>
    </location>
</feature>
<dbReference type="PANTHER" id="PTHR31616">
    <property type="entry name" value="TREHALASE"/>
    <property type="match status" value="1"/>
</dbReference>
<feature type="domain" description="GH15-like" evidence="1">
    <location>
        <begin position="226"/>
        <end position="594"/>
    </location>
</feature>
<evidence type="ECO:0000259" key="2">
    <source>
        <dbReference type="Pfam" id="PF19291"/>
    </source>
</evidence>
<dbReference type="SUPFAM" id="SSF48208">
    <property type="entry name" value="Six-hairpin glycosidases"/>
    <property type="match status" value="1"/>
</dbReference>
<dbReference type="Gene3D" id="1.50.10.10">
    <property type="match status" value="1"/>
</dbReference>
<dbReference type="Pfam" id="PF19291">
    <property type="entry name" value="TREH_N"/>
    <property type="match status" value="1"/>
</dbReference>
<proteinExistence type="predicted"/>
<sequence>MYSQISDYGLIGDTHSTALIDRDGSVDWLCWPRHDSPALFLRLLDQEKGGACRIELDGRTGRSRRYLPGTNILESRFPTETGIGVLTDLMPVQPPETLPDEGPDGETESRIIRILVCREGSISGSFVVSPTFDYARVECTVSLQGDSAVFQGGSDQLRAAGSLRAAIEGRSARMPFRLQAGERAVVVLTHGEGERPPLDSVDDAIGRLEHTQRYWEQWSARCRYDGPYREAVLRSVLCLKLLTYSPTGAIIAAPTTSLPEAVPGDRNFDYRLTWLRDASFTVSSFARLGYTREAAEFLRFLRNADPTHGNDLGLMYGIAGDTPDEEELSHLEGWRGVDPVRIGNAASGQQQTDIYGELMAALHDFLNAVDFDPPQKTNDRLPETLANLVNQALSLRGKPDQGIWEMRDGQEVMLHSQAMIWVALSCAASMGRRIGTMDPAMLERWDQAADDVRADYLDRSWNEERQAYTMAYGSSTLDASVLRLVLFKAIDPHDPRMVLTLRTIERELADGDLIYRYRKDDGLRGEEATFSACSFWRVGVLAMMGRTREATELFERLLRRGNDLGLYAEEIDEATGEQRGNFPQAFTQVALISQALLLQDHPAQAVSGAQAA</sequence>
<dbReference type="EMBL" id="CP053708">
    <property type="protein sequence ID" value="QKE89982.1"/>
    <property type="molecule type" value="Genomic_DNA"/>
</dbReference>
<gene>
    <name evidence="3" type="ORF">HN018_07915</name>
</gene>
<dbReference type="KEGG" id="lck:HN018_07915"/>
<dbReference type="InterPro" id="IPR008928">
    <property type="entry name" value="6-hairpin_glycosidase_sf"/>
</dbReference>